<accession>A0A8K0L7K4</accession>
<dbReference type="EMBL" id="JAESVG020000002">
    <property type="protein sequence ID" value="KAG8630402.1"/>
    <property type="molecule type" value="Genomic_DNA"/>
</dbReference>
<dbReference type="InterPro" id="IPR050186">
    <property type="entry name" value="TPT_transporter"/>
</dbReference>
<evidence type="ECO:0000256" key="6">
    <source>
        <dbReference type="ARBA" id="ARBA00023136"/>
    </source>
</evidence>
<feature type="transmembrane region" description="Helical" evidence="7">
    <location>
        <begin position="299"/>
        <end position="323"/>
    </location>
</feature>
<protein>
    <recommendedName>
        <fullName evidence="7">GDP-mannose transporter</fullName>
        <shortName evidence="7">GMT</shortName>
    </recommendedName>
</protein>
<dbReference type="OrthoDB" id="5547497at2759"/>
<comment type="function">
    <text evidence="1 7">Involved in the import of GDP-mannose from the cytoplasm into the Golgi lumen.</text>
</comment>
<comment type="subunit">
    <text evidence="3 7">Homooligomer.</text>
</comment>
<keyword evidence="9" id="KW-1185">Reference proteome</keyword>
<evidence type="ECO:0000256" key="7">
    <source>
        <dbReference type="RuleBase" id="RU367097"/>
    </source>
</evidence>
<dbReference type="PANTHER" id="PTHR11132">
    <property type="entry name" value="SOLUTE CARRIER FAMILY 35"/>
    <property type="match status" value="1"/>
</dbReference>
<reference evidence="8" key="1">
    <citation type="submission" date="2021-07" db="EMBL/GenBank/DDBJ databases">
        <title>Elsinoe batatas strain:CRI-CJ2 Genome sequencing and assembly.</title>
        <authorList>
            <person name="Huang L."/>
        </authorList>
    </citation>
    <scope>NUCLEOTIDE SEQUENCE</scope>
    <source>
        <strain evidence="8">CRI-CJ2</strain>
    </source>
</reference>
<feature type="transmembrane region" description="Helical" evidence="7">
    <location>
        <begin position="330"/>
        <end position="349"/>
    </location>
</feature>
<keyword evidence="6 7" id="KW-0472">Membrane</keyword>
<feature type="transmembrane region" description="Helical" evidence="7">
    <location>
        <begin position="83"/>
        <end position="105"/>
    </location>
</feature>
<feature type="transmembrane region" description="Helical" evidence="7">
    <location>
        <begin position="169"/>
        <end position="187"/>
    </location>
</feature>
<name>A0A8K0L7K4_9PEZI</name>
<keyword evidence="7" id="KW-0813">Transport</keyword>
<feature type="transmembrane region" description="Helical" evidence="7">
    <location>
        <begin position="272"/>
        <end position="293"/>
    </location>
</feature>
<comment type="similarity">
    <text evidence="2 7">Belongs to the TPT transporter family. SLC35D subfamily.</text>
</comment>
<evidence type="ECO:0000313" key="8">
    <source>
        <dbReference type="EMBL" id="KAG8630402.1"/>
    </source>
</evidence>
<sequence length="383" mass="40973">MDDRKSSETEIYTGSDLESGPLLALEKEPDIGTVPIRQPTTPSSSTGKLIFWIALNILATIAIVFTNKLLLSNPLLARTQLLFAAYHFLLTHLTLHICSTSRISLFTRSPAPPLRSLLPIAIAMSLNVLLPNLSLAHSSITFYQTVRVLLTPCTAILNYLLYSRSLSRPAILALIPVCLGVAWLTYFDVRPSPSPPSDPPMPLGLFIYRPWTSPPPSHPSTTSPTTSRTTSPLGAFFALTGVLASSIYTLFISHFTSSLGQTPTQLLHRQSLLGGVLLLWLVPWMDTLPPLAAVSSQQWFLIGVSGLCAVGINLSQFAIVAGAGPVGSTVVGHAKTVGVVGMGWGIGGGMGDGRAVWGVGVALGGIWGYSIVEGRERRRRAGR</sequence>
<keyword evidence="7" id="KW-0968">Cytoplasmic vesicle</keyword>
<feature type="transmembrane region" description="Helical" evidence="7">
    <location>
        <begin position="233"/>
        <end position="251"/>
    </location>
</feature>
<comment type="subcellular location">
    <subcellularLocation>
        <location evidence="7">Golgi apparatus membrane</location>
        <topology evidence="7">Multi-pass membrane protein</topology>
    </subcellularLocation>
    <subcellularLocation>
        <location evidence="7">Cytoplasmic vesicle membrane</location>
        <topology evidence="7">Multi-pass membrane protein</topology>
    </subcellularLocation>
    <subcellularLocation>
        <location evidence="7">Endoplasmic reticulum membrane</location>
        <topology evidence="7">Multi-pass membrane protein</topology>
    </subcellularLocation>
</comment>
<proteinExistence type="inferred from homology"/>
<comment type="caution">
    <text evidence="8">The sequence shown here is derived from an EMBL/GenBank/DDBJ whole genome shotgun (WGS) entry which is preliminary data.</text>
</comment>
<keyword evidence="5 7" id="KW-1133">Transmembrane helix</keyword>
<dbReference type="GO" id="GO:0000139">
    <property type="term" value="C:Golgi membrane"/>
    <property type="evidence" value="ECO:0007669"/>
    <property type="project" value="UniProtKB-SubCell"/>
</dbReference>
<organism evidence="8 9">
    <name type="scientific">Elsinoe batatas</name>
    <dbReference type="NCBI Taxonomy" id="2601811"/>
    <lineage>
        <taxon>Eukaryota</taxon>
        <taxon>Fungi</taxon>
        <taxon>Dikarya</taxon>
        <taxon>Ascomycota</taxon>
        <taxon>Pezizomycotina</taxon>
        <taxon>Dothideomycetes</taxon>
        <taxon>Dothideomycetidae</taxon>
        <taxon>Myriangiales</taxon>
        <taxon>Elsinoaceae</taxon>
        <taxon>Elsinoe</taxon>
    </lineage>
</organism>
<evidence type="ECO:0000256" key="4">
    <source>
        <dbReference type="ARBA" id="ARBA00022692"/>
    </source>
</evidence>
<dbReference type="GO" id="GO:0005789">
    <property type="term" value="C:endoplasmic reticulum membrane"/>
    <property type="evidence" value="ECO:0007669"/>
    <property type="project" value="UniProtKB-SubCell"/>
</dbReference>
<feature type="transmembrane region" description="Helical" evidence="7">
    <location>
        <begin position="49"/>
        <end position="71"/>
    </location>
</feature>
<evidence type="ECO:0000256" key="5">
    <source>
        <dbReference type="ARBA" id="ARBA00022989"/>
    </source>
</evidence>
<evidence type="ECO:0000256" key="2">
    <source>
        <dbReference type="ARBA" id="ARBA00010425"/>
    </source>
</evidence>
<evidence type="ECO:0000256" key="1">
    <source>
        <dbReference type="ARBA" id="ARBA00003420"/>
    </source>
</evidence>
<gene>
    <name evidence="8" type="ORF">KVT40_002021</name>
</gene>
<keyword evidence="7" id="KW-0762">Sugar transport</keyword>
<evidence type="ECO:0000256" key="3">
    <source>
        <dbReference type="ARBA" id="ARBA00011182"/>
    </source>
</evidence>
<keyword evidence="7" id="KW-0256">Endoplasmic reticulum</keyword>
<feature type="transmembrane region" description="Helical" evidence="7">
    <location>
        <begin position="355"/>
        <end position="372"/>
    </location>
</feature>
<dbReference type="AlphaFoldDB" id="A0A8K0L7K4"/>
<keyword evidence="7" id="KW-0333">Golgi apparatus</keyword>
<keyword evidence="4 7" id="KW-0812">Transmembrane</keyword>
<dbReference type="Proteomes" id="UP000809789">
    <property type="component" value="Unassembled WGS sequence"/>
</dbReference>
<feature type="transmembrane region" description="Helical" evidence="7">
    <location>
        <begin position="142"/>
        <end position="162"/>
    </location>
</feature>
<dbReference type="GO" id="GO:0030659">
    <property type="term" value="C:cytoplasmic vesicle membrane"/>
    <property type="evidence" value="ECO:0007669"/>
    <property type="project" value="UniProtKB-SubCell"/>
</dbReference>
<evidence type="ECO:0000313" key="9">
    <source>
        <dbReference type="Proteomes" id="UP000809789"/>
    </source>
</evidence>